<accession>A0A2P7SQ66</accession>
<evidence type="ECO:0008006" key="4">
    <source>
        <dbReference type="Google" id="ProtNLM"/>
    </source>
</evidence>
<feature type="region of interest" description="Disordered" evidence="1">
    <location>
        <begin position="1"/>
        <end position="31"/>
    </location>
</feature>
<evidence type="ECO:0000313" key="3">
    <source>
        <dbReference type="Proteomes" id="UP000241229"/>
    </source>
</evidence>
<keyword evidence="3" id="KW-1185">Reference proteome</keyword>
<dbReference type="EMBL" id="PXYK01000004">
    <property type="protein sequence ID" value="PSJ64495.1"/>
    <property type="molecule type" value="Genomic_DNA"/>
</dbReference>
<gene>
    <name evidence="2" type="ORF">C7I84_06005</name>
</gene>
<dbReference type="AlphaFoldDB" id="A0A2P7SQ66"/>
<evidence type="ECO:0000313" key="2">
    <source>
        <dbReference type="EMBL" id="PSJ64495.1"/>
    </source>
</evidence>
<dbReference type="OrthoDB" id="7843333at2"/>
<reference evidence="2 3" key="1">
    <citation type="submission" date="2018-03" db="EMBL/GenBank/DDBJ databases">
        <title>The draft genome of Mesorhizobium sp. 6GN-30.</title>
        <authorList>
            <person name="Liu L."/>
            <person name="Li L."/>
            <person name="Wang T."/>
            <person name="Zhang X."/>
            <person name="Liang L."/>
        </authorList>
    </citation>
    <scope>NUCLEOTIDE SEQUENCE [LARGE SCALE GENOMIC DNA]</scope>
    <source>
        <strain evidence="2 3">6GN30</strain>
    </source>
</reference>
<dbReference type="Proteomes" id="UP000241229">
    <property type="component" value="Unassembled WGS sequence"/>
</dbReference>
<proteinExistence type="predicted"/>
<dbReference type="Pfam" id="PF05119">
    <property type="entry name" value="Terminase_4"/>
    <property type="match status" value="1"/>
</dbReference>
<comment type="caution">
    <text evidence="2">The sequence shown here is derived from an EMBL/GenBank/DDBJ whole genome shotgun (WGS) entry which is preliminary data.</text>
</comment>
<sequence length="159" mass="16810">MAGRKRKPDHLKVVAGTDRPDRTNPDAPVPLSELPAAPEWLSARAAEIFDQLVGIVGSMGVGSASDTAMLAMAASRLEEVEICTAIIEDGGRTFVSSAEYDEQGRVISQQIKGHPAVAQRSEAMRHAQSLLVEFGLSPAARSKVSANKSTNENPFAALG</sequence>
<organism evidence="2 3">
    <name type="scientific">Kumtagia ephedrae</name>
    <dbReference type="NCBI Taxonomy" id="2116701"/>
    <lineage>
        <taxon>Bacteria</taxon>
        <taxon>Pseudomonadati</taxon>
        <taxon>Pseudomonadota</taxon>
        <taxon>Alphaproteobacteria</taxon>
        <taxon>Hyphomicrobiales</taxon>
        <taxon>Phyllobacteriaceae</taxon>
        <taxon>Kumtagia</taxon>
    </lineage>
</organism>
<name>A0A2P7SQ66_9HYPH</name>
<protein>
    <recommendedName>
        <fullName evidence="4">Phage terminase small subunit P27 family</fullName>
    </recommendedName>
</protein>
<evidence type="ECO:0000256" key="1">
    <source>
        <dbReference type="SAM" id="MobiDB-lite"/>
    </source>
</evidence>
<dbReference type="RefSeq" id="WP_106771242.1">
    <property type="nucleotide sequence ID" value="NZ_PXYK01000004.1"/>
</dbReference>
<dbReference type="InterPro" id="IPR006448">
    <property type="entry name" value="Phage_term_ssu_P27"/>
</dbReference>